<dbReference type="Proteomes" id="UP001059773">
    <property type="component" value="Chromosome"/>
</dbReference>
<dbReference type="InterPro" id="IPR036271">
    <property type="entry name" value="Tet_transcr_reg_TetR-rel_C_sf"/>
</dbReference>
<accession>A0ABY5JTE4</accession>
<evidence type="ECO:0000313" key="6">
    <source>
        <dbReference type="EMBL" id="UUI03464.1"/>
    </source>
</evidence>
<evidence type="ECO:0000256" key="4">
    <source>
        <dbReference type="PROSITE-ProRule" id="PRU00335"/>
    </source>
</evidence>
<dbReference type="InterPro" id="IPR009057">
    <property type="entry name" value="Homeodomain-like_sf"/>
</dbReference>
<feature type="DNA-binding region" description="H-T-H motif" evidence="4">
    <location>
        <begin position="29"/>
        <end position="48"/>
    </location>
</feature>
<dbReference type="Pfam" id="PF00440">
    <property type="entry name" value="TetR_N"/>
    <property type="match status" value="1"/>
</dbReference>
<proteinExistence type="predicted"/>
<organism evidence="6 7">
    <name type="scientific">Oceanobacillus jeddahense</name>
    <dbReference type="NCBI Taxonomy" id="1462527"/>
    <lineage>
        <taxon>Bacteria</taxon>
        <taxon>Bacillati</taxon>
        <taxon>Bacillota</taxon>
        <taxon>Bacilli</taxon>
        <taxon>Bacillales</taxon>
        <taxon>Bacillaceae</taxon>
        <taxon>Oceanobacillus</taxon>
    </lineage>
</organism>
<dbReference type="EMBL" id="CP101914">
    <property type="protein sequence ID" value="UUI03464.1"/>
    <property type="molecule type" value="Genomic_DNA"/>
</dbReference>
<dbReference type="PROSITE" id="PS50977">
    <property type="entry name" value="HTH_TETR_2"/>
    <property type="match status" value="1"/>
</dbReference>
<dbReference type="PANTHER" id="PTHR47506">
    <property type="entry name" value="TRANSCRIPTIONAL REGULATORY PROTEIN"/>
    <property type="match status" value="1"/>
</dbReference>
<evidence type="ECO:0000256" key="3">
    <source>
        <dbReference type="ARBA" id="ARBA00023163"/>
    </source>
</evidence>
<evidence type="ECO:0000256" key="1">
    <source>
        <dbReference type="ARBA" id="ARBA00023015"/>
    </source>
</evidence>
<keyword evidence="3" id="KW-0804">Transcription</keyword>
<dbReference type="InterPro" id="IPR001647">
    <property type="entry name" value="HTH_TetR"/>
</dbReference>
<reference evidence="6" key="1">
    <citation type="submission" date="2022-07" db="EMBL/GenBank/DDBJ databases">
        <title>FELIX.</title>
        <authorList>
            <person name="Wan K.H."/>
            <person name="Park S."/>
            <person name="Lawrence Q."/>
            <person name="Eichenberger J.P."/>
            <person name="Booth B.W."/>
            <person name="Piaggio A.J."/>
            <person name="Chandler J.C."/>
            <person name="Franklin A.B."/>
            <person name="Celniker S.E."/>
        </authorList>
    </citation>
    <scope>NUCLEOTIDE SEQUENCE</scope>
    <source>
        <strain evidence="6">QA-1986 374</strain>
    </source>
</reference>
<dbReference type="Gene3D" id="1.10.357.10">
    <property type="entry name" value="Tetracycline Repressor, domain 2"/>
    <property type="match status" value="1"/>
</dbReference>
<dbReference type="InterPro" id="IPR013571">
    <property type="entry name" value="Tscrpt_reg_QacR_C"/>
</dbReference>
<keyword evidence="2 4" id="KW-0238">DNA-binding</keyword>
<protein>
    <submittedName>
        <fullName evidence="6">TetR/AcrR family transcriptional regulator</fullName>
    </submittedName>
</protein>
<evidence type="ECO:0000259" key="5">
    <source>
        <dbReference type="PROSITE" id="PS50977"/>
    </source>
</evidence>
<dbReference type="PANTHER" id="PTHR47506:SF1">
    <property type="entry name" value="HTH-TYPE TRANSCRIPTIONAL REGULATOR YJDC"/>
    <property type="match status" value="1"/>
</dbReference>
<gene>
    <name evidence="6" type="ORF">NP439_01795</name>
</gene>
<sequence length="196" mass="23072">MSNKSEQKKTLIIEKARELFIQKGYNATSFSEIVQHAGISKGSIYYHFNNKENLFVSVLEYDTVEWEKEWQAKKQNYSTFRESIVGIAYHYLEHFNNPILQVSQEFFMSNPDLDKDHSDKIRQILDAPLRFYEDLFAWGIQEHVIKHSSAQDLAIVFNSVIGGMTVVYNKYDSEKFYQLFDLSIELFFDGLLHDEE</sequence>
<dbReference type="Pfam" id="PF08360">
    <property type="entry name" value="TetR_C_5"/>
    <property type="match status" value="1"/>
</dbReference>
<dbReference type="Gene3D" id="1.10.10.60">
    <property type="entry name" value="Homeodomain-like"/>
    <property type="match status" value="1"/>
</dbReference>
<evidence type="ECO:0000256" key="2">
    <source>
        <dbReference type="ARBA" id="ARBA00023125"/>
    </source>
</evidence>
<feature type="domain" description="HTH tetR-type" evidence="5">
    <location>
        <begin position="6"/>
        <end position="66"/>
    </location>
</feature>
<name>A0ABY5JTE4_9BACI</name>
<keyword evidence="1" id="KW-0805">Transcription regulation</keyword>
<dbReference type="SUPFAM" id="SSF48498">
    <property type="entry name" value="Tetracyclin repressor-like, C-terminal domain"/>
    <property type="match status" value="1"/>
</dbReference>
<keyword evidence="7" id="KW-1185">Reference proteome</keyword>
<dbReference type="SUPFAM" id="SSF46689">
    <property type="entry name" value="Homeodomain-like"/>
    <property type="match status" value="1"/>
</dbReference>
<dbReference type="RefSeq" id="WP_256708534.1">
    <property type="nucleotide sequence ID" value="NZ_CP101914.1"/>
</dbReference>
<evidence type="ECO:0000313" key="7">
    <source>
        <dbReference type="Proteomes" id="UP001059773"/>
    </source>
</evidence>
<dbReference type="PRINTS" id="PR00455">
    <property type="entry name" value="HTHTETR"/>
</dbReference>